<dbReference type="SUPFAM" id="SSF50405">
    <property type="entry name" value="Actin-crosslinking proteins"/>
    <property type="match status" value="1"/>
</dbReference>
<dbReference type="Gene3D" id="2.80.10.50">
    <property type="match status" value="1"/>
</dbReference>
<feature type="compositionally biased region" description="Basic and acidic residues" evidence="1">
    <location>
        <begin position="526"/>
        <end position="540"/>
    </location>
</feature>
<feature type="region of interest" description="Disordered" evidence="1">
    <location>
        <begin position="347"/>
        <end position="425"/>
    </location>
</feature>
<name>A0A176VR32_MARPO</name>
<sequence length="821" mass="89819">MVLLLLQIGTRVSAVSQQIINNGGSSCSSQSIGNGFGQSFTTGLSVVATIDTIDIYLEPHPTTVTSYQIKIYVPASSGCSTTAIGTSFITNIPAQNQGGLAGCTNFGNYKLCGNTYANGNAFTSTCGQSTGNDIAFRVTIIRAPRLEPGNTVALRTRLPANTYVSANNYASPFHTNSLAANRAAVGQYESFSVENAGSGKIYLKCNGNNGGGQKYCRFDSSLNNELLCDQTTPGVTSQFTEVDVGNAASGLIASNGLFVRTDAGSSYKLKADQSSVGGPAEAFSCSSSSSSSEFSQHIKVEELQPVPEIHQNNEMKPPSEISCHNLLPTLPLATGTFREEVSHVNPDHGFKVEQPESEQRSATALSQQTPSGTPALDTRDNQGQQAQKRRGKRGRAPPKAKAESTRKGGTPGDKSDGPHEKVVKRTRNTKTVRDETLALIKIRVLLHDRCRGLDSQHLWKELERRMDQLGYQKSASDWFRRFSAIVVSYKKLQQQGPLPKTKRKPYWFSPLESACASLLAERARKTAVKDPSRSNEEPEVRSSSAIVVREPTHTNSNRASCPSHQANDRNETKSGLSTGTEIQSQKLAENVMEDCGHERKVLDSEGDKEENDSAMEDCGLKRTVLDSEGGKEENDSAMEDCGHKRTVLDSEGGKEENGSAILAFIDRCKVQQSNGSETKRTRDRKESSQMMLGIQRAMKFLRERQNSLQLKEAAKRKAMTKAFLARLANQEATAHMSQELDVKELKALETLASFLDSSARKFILMQDEREREFAEALALLEQEESLEKEQLAFVTQQIEARARQLDELDAILQKDLRGPPP</sequence>
<reference evidence="3" key="1">
    <citation type="submission" date="2016-03" db="EMBL/GenBank/DDBJ databases">
        <title>Mechanisms controlling the formation of the plant cell surface in tip-growing cells are functionally conserved among land plants.</title>
        <authorList>
            <person name="Honkanen S."/>
            <person name="Jones V.A."/>
            <person name="Morieri G."/>
            <person name="Champion C."/>
            <person name="Hetherington A.J."/>
            <person name="Kelly S."/>
            <person name="Saint-Marcoux D."/>
            <person name="Proust H."/>
            <person name="Prescott H."/>
            <person name="Dolan L."/>
        </authorList>
    </citation>
    <scope>NUCLEOTIDE SEQUENCE [LARGE SCALE GENOMIC DNA]</scope>
    <source>
        <tissue evidence="3">Whole gametophyte</tissue>
    </source>
</reference>
<feature type="region of interest" description="Disordered" evidence="1">
    <location>
        <begin position="526"/>
        <end position="580"/>
    </location>
</feature>
<evidence type="ECO:0000313" key="3">
    <source>
        <dbReference type="EMBL" id="OAE22771.1"/>
    </source>
</evidence>
<dbReference type="InterPro" id="IPR008999">
    <property type="entry name" value="Actin-crosslinking"/>
</dbReference>
<organism evidence="3 4">
    <name type="scientific">Marchantia polymorpha subsp. ruderalis</name>
    <dbReference type="NCBI Taxonomy" id="1480154"/>
    <lineage>
        <taxon>Eukaryota</taxon>
        <taxon>Viridiplantae</taxon>
        <taxon>Streptophyta</taxon>
        <taxon>Embryophyta</taxon>
        <taxon>Marchantiophyta</taxon>
        <taxon>Marchantiopsida</taxon>
        <taxon>Marchantiidae</taxon>
        <taxon>Marchantiales</taxon>
        <taxon>Marchantiaceae</taxon>
        <taxon>Marchantia</taxon>
    </lineage>
</organism>
<protein>
    <recommendedName>
        <fullName evidence="2">Myb/SANT-like DNA-binding domain-containing protein</fullName>
    </recommendedName>
</protein>
<dbReference type="Proteomes" id="UP000077202">
    <property type="component" value="Unassembled WGS sequence"/>
</dbReference>
<accession>A0A176VR32</accession>
<evidence type="ECO:0000259" key="2">
    <source>
        <dbReference type="Pfam" id="PF13837"/>
    </source>
</evidence>
<feature type="domain" description="Myb/SANT-like DNA-binding" evidence="2">
    <location>
        <begin position="433"/>
        <end position="497"/>
    </location>
</feature>
<feature type="compositionally biased region" description="Basic and acidic residues" evidence="1">
    <location>
        <begin position="413"/>
        <end position="423"/>
    </location>
</feature>
<gene>
    <name evidence="3" type="ORF">AXG93_2035s1550</name>
</gene>
<dbReference type="EMBL" id="LVLJ01003074">
    <property type="protein sequence ID" value="OAE22771.1"/>
    <property type="molecule type" value="Genomic_DNA"/>
</dbReference>
<keyword evidence="4" id="KW-1185">Reference proteome</keyword>
<comment type="caution">
    <text evidence="3">The sequence shown here is derived from an EMBL/GenBank/DDBJ whole genome shotgun (WGS) entry which is preliminary data.</text>
</comment>
<dbReference type="AlphaFoldDB" id="A0A176VR32"/>
<dbReference type="Pfam" id="PF13837">
    <property type="entry name" value="Myb_DNA-bind_4"/>
    <property type="match status" value="1"/>
</dbReference>
<proteinExistence type="predicted"/>
<evidence type="ECO:0000256" key="1">
    <source>
        <dbReference type="SAM" id="MobiDB-lite"/>
    </source>
</evidence>
<evidence type="ECO:0000313" key="4">
    <source>
        <dbReference type="Proteomes" id="UP000077202"/>
    </source>
</evidence>
<feature type="compositionally biased region" description="Polar residues" evidence="1">
    <location>
        <begin position="553"/>
        <end position="565"/>
    </location>
</feature>
<dbReference type="InterPro" id="IPR044822">
    <property type="entry name" value="Myb_DNA-bind_4"/>
</dbReference>
<dbReference type="CDD" id="cd23342">
    <property type="entry name" value="beta-trefoil_FSCN_ZgPorA-like"/>
    <property type="match status" value="1"/>
</dbReference>
<dbReference type="Gene3D" id="1.10.10.60">
    <property type="entry name" value="Homeodomain-like"/>
    <property type="match status" value="1"/>
</dbReference>
<feature type="compositionally biased region" description="Basic residues" evidence="1">
    <location>
        <begin position="387"/>
        <end position="398"/>
    </location>
</feature>
<feature type="compositionally biased region" description="Polar residues" evidence="1">
    <location>
        <begin position="360"/>
        <end position="372"/>
    </location>
</feature>
<feature type="compositionally biased region" description="Basic and acidic residues" evidence="1">
    <location>
        <begin position="347"/>
        <end position="359"/>
    </location>
</feature>